<keyword evidence="11" id="KW-1185">Reference proteome</keyword>
<dbReference type="Proteomes" id="UP001139319">
    <property type="component" value="Unassembled WGS sequence"/>
</dbReference>
<dbReference type="RefSeq" id="WP_253966906.1">
    <property type="nucleotide sequence ID" value="NZ_JAMFTH010000001.1"/>
</dbReference>
<dbReference type="InterPro" id="IPR012836">
    <property type="entry name" value="FlgF"/>
</dbReference>
<comment type="subunit">
    <text evidence="4 6">The basal body constitutes a major portion of the flagellar organelle and consists of five rings (E,L,P,S, and M) mounted on a central rod. The rod consists of about 26 subunits of FlgG in the distal portion, and FlgB, FlgC and FlgF are thought to build up the proximal portion of the rod with about 6 subunits each.</text>
</comment>
<keyword evidence="3 6" id="KW-0975">Bacterial flagellum</keyword>
<evidence type="ECO:0000256" key="4">
    <source>
        <dbReference type="ARBA" id="ARBA00038560"/>
    </source>
</evidence>
<dbReference type="NCBIfam" id="NF009280">
    <property type="entry name" value="PRK12640.1"/>
    <property type="match status" value="1"/>
</dbReference>
<dbReference type="Pfam" id="PF22692">
    <property type="entry name" value="LlgE_F_G_D1"/>
    <property type="match status" value="1"/>
</dbReference>
<evidence type="ECO:0000256" key="2">
    <source>
        <dbReference type="ARBA" id="ARBA00009677"/>
    </source>
</evidence>
<dbReference type="Pfam" id="PF00460">
    <property type="entry name" value="Flg_bb_rod"/>
    <property type="match status" value="1"/>
</dbReference>
<comment type="subcellular location">
    <subcellularLocation>
        <location evidence="1 6">Bacterial flagellum basal body</location>
    </subcellularLocation>
</comment>
<dbReference type="InterPro" id="IPR001444">
    <property type="entry name" value="Flag_bb_rod_N"/>
</dbReference>
<dbReference type="SUPFAM" id="SSF117143">
    <property type="entry name" value="Flagellar hook protein flgE"/>
    <property type="match status" value="1"/>
</dbReference>
<accession>A0A9X2KW52</accession>
<dbReference type="InterPro" id="IPR020013">
    <property type="entry name" value="Flagellar_FlgE/F/G"/>
</dbReference>
<keyword evidence="10" id="KW-0969">Cilium</keyword>
<evidence type="ECO:0000256" key="5">
    <source>
        <dbReference type="ARBA" id="ARBA00040228"/>
    </source>
</evidence>
<evidence type="ECO:0000256" key="6">
    <source>
        <dbReference type="RuleBase" id="RU362116"/>
    </source>
</evidence>
<organism evidence="10 11">
    <name type="scientific">Gilvimarinus xylanilyticus</name>
    <dbReference type="NCBI Taxonomy" id="2944139"/>
    <lineage>
        <taxon>Bacteria</taxon>
        <taxon>Pseudomonadati</taxon>
        <taxon>Pseudomonadota</taxon>
        <taxon>Gammaproteobacteria</taxon>
        <taxon>Cellvibrionales</taxon>
        <taxon>Cellvibrionaceae</taxon>
        <taxon>Gilvimarinus</taxon>
    </lineage>
</organism>
<sequence>MDKALYIAMTGAKHNMKAQANHANNMANVNTTGFRADFAQARSMGVYYGDGQPTRAYALTESPATDFAPGRVQQTGRDLDVAINGDGFIAVQSPEGGEAYTRAGDLQLDANGLMRTGNGLLVYGNNGPIAVPPSSKIAIGKDGTISIVAQGEGPENLVEIDRIKLVNPNIAQMEKSPDGLFRHAEIPVLEADANVQVTSGALEGSNVNTVEAFTEILSLSRQYELQVKLMQTVKEHSESSARLLQMS</sequence>
<dbReference type="NCBIfam" id="TIGR02490">
    <property type="entry name" value="flgF"/>
    <property type="match status" value="1"/>
</dbReference>
<dbReference type="EMBL" id="JAMFTH010000001">
    <property type="protein sequence ID" value="MCP8898635.1"/>
    <property type="molecule type" value="Genomic_DNA"/>
</dbReference>
<dbReference type="GO" id="GO:0030694">
    <property type="term" value="C:bacterial-type flagellum basal body, rod"/>
    <property type="evidence" value="ECO:0007669"/>
    <property type="project" value="UniProtKB-UniRule"/>
</dbReference>
<dbReference type="PANTHER" id="PTHR30435:SF18">
    <property type="entry name" value="FLAGELLAR BASAL-BODY ROD PROTEIN FLGF"/>
    <property type="match status" value="1"/>
</dbReference>
<dbReference type="InterPro" id="IPR037925">
    <property type="entry name" value="FlgE/F/G-like"/>
</dbReference>
<name>A0A9X2KW52_9GAMM</name>
<dbReference type="InterPro" id="IPR010930">
    <property type="entry name" value="Flg_bb/hook_C_dom"/>
</dbReference>
<evidence type="ECO:0000256" key="3">
    <source>
        <dbReference type="ARBA" id="ARBA00023143"/>
    </source>
</evidence>
<comment type="similarity">
    <text evidence="2 6">Belongs to the flagella basal body rod proteins family.</text>
</comment>
<feature type="domain" description="Flagellar basal-body/hook protein C-terminal" evidence="8">
    <location>
        <begin position="199"/>
        <end position="243"/>
    </location>
</feature>
<evidence type="ECO:0000259" key="9">
    <source>
        <dbReference type="Pfam" id="PF22692"/>
    </source>
</evidence>
<evidence type="ECO:0000313" key="10">
    <source>
        <dbReference type="EMBL" id="MCP8898635.1"/>
    </source>
</evidence>
<dbReference type="PANTHER" id="PTHR30435">
    <property type="entry name" value="FLAGELLAR PROTEIN"/>
    <property type="match status" value="1"/>
</dbReference>
<reference evidence="10" key="2">
    <citation type="submission" date="2023-01" db="EMBL/GenBank/DDBJ databases">
        <title>Gilvimarinus xylanilyticus HB14 isolated from Caulerpa lentillifera aquaculture base in Hainan, China.</title>
        <authorList>
            <person name="Zhang Y.-J."/>
        </authorList>
    </citation>
    <scope>NUCLEOTIDE SEQUENCE</scope>
    <source>
        <strain evidence="10">HB14</strain>
    </source>
</reference>
<evidence type="ECO:0000259" key="8">
    <source>
        <dbReference type="Pfam" id="PF06429"/>
    </source>
</evidence>
<evidence type="ECO:0000313" key="11">
    <source>
        <dbReference type="Proteomes" id="UP001139319"/>
    </source>
</evidence>
<proteinExistence type="inferred from homology"/>
<comment type="caution">
    <text evidence="10">The sequence shown here is derived from an EMBL/GenBank/DDBJ whole genome shotgun (WGS) entry which is preliminary data.</text>
</comment>
<dbReference type="Pfam" id="PF06429">
    <property type="entry name" value="Flg_bbr_C"/>
    <property type="match status" value="1"/>
</dbReference>
<feature type="domain" description="Flagellar basal body rod protein N-terminal" evidence="7">
    <location>
        <begin position="5"/>
        <end position="35"/>
    </location>
</feature>
<dbReference type="GO" id="GO:0071978">
    <property type="term" value="P:bacterial-type flagellum-dependent swarming motility"/>
    <property type="evidence" value="ECO:0007669"/>
    <property type="project" value="TreeGrafter"/>
</dbReference>
<reference evidence="10" key="1">
    <citation type="submission" date="2022-05" db="EMBL/GenBank/DDBJ databases">
        <authorList>
            <person name="Sun H.-N."/>
        </authorList>
    </citation>
    <scope>NUCLEOTIDE SEQUENCE</scope>
    <source>
        <strain evidence="10">HB14</strain>
    </source>
</reference>
<evidence type="ECO:0000259" key="7">
    <source>
        <dbReference type="Pfam" id="PF00460"/>
    </source>
</evidence>
<keyword evidence="10" id="KW-0966">Cell projection</keyword>
<dbReference type="InterPro" id="IPR053967">
    <property type="entry name" value="LlgE_F_G-like_D1"/>
</dbReference>
<evidence type="ECO:0000256" key="1">
    <source>
        <dbReference type="ARBA" id="ARBA00004117"/>
    </source>
</evidence>
<dbReference type="NCBIfam" id="TIGR03506">
    <property type="entry name" value="FlgEFG_subfam"/>
    <property type="match status" value="1"/>
</dbReference>
<gene>
    <name evidence="10" type="primary">flgF</name>
    <name evidence="10" type="ORF">M6D89_04905</name>
</gene>
<feature type="domain" description="Flagellar hook protein FlgE/F/G-like D1" evidence="9">
    <location>
        <begin position="82"/>
        <end position="146"/>
    </location>
</feature>
<protein>
    <recommendedName>
        <fullName evidence="5 6">Flagellar basal-body rod protein FlgF</fullName>
    </recommendedName>
</protein>
<dbReference type="AlphaFoldDB" id="A0A9X2KW52"/>
<keyword evidence="10" id="KW-0282">Flagellum</keyword>